<gene>
    <name evidence="1" type="ORF">P7680_20445</name>
</gene>
<accession>A0ABT6GH25</accession>
<dbReference type="Proteomes" id="UP001529180">
    <property type="component" value="Unassembled WGS sequence"/>
</dbReference>
<organism evidence="1 2">
    <name type="scientific">Thalassospira aquimaris</name>
    <dbReference type="NCBI Taxonomy" id="3037796"/>
    <lineage>
        <taxon>Bacteria</taxon>
        <taxon>Pseudomonadati</taxon>
        <taxon>Pseudomonadota</taxon>
        <taxon>Alphaproteobacteria</taxon>
        <taxon>Rhodospirillales</taxon>
        <taxon>Thalassospiraceae</taxon>
        <taxon>Thalassospira</taxon>
    </lineage>
</organism>
<dbReference type="EMBL" id="JARSBO010000012">
    <property type="protein sequence ID" value="MDG4721389.1"/>
    <property type="molecule type" value="Genomic_DNA"/>
</dbReference>
<comment type="caution">
    <text evidence="1">The sequence shown here is derived from an EMBL/GenBank/DDBJ whole genome shotgun (WGS) entry which is preliminary data.</text>
</comment>
<evidence type="ECO:0000313" key="2">
    <source>
        <dbReference type="Proteomes" id="UP001529180"/>
    </source>
</evidence>
<dbReference type="RefSeq" id="WP_181846467.1">
    <property type="nucleotide sequence ID" value="NZ_JARSBO010000012.1"/>
</dbReference>
<proteinExistence type="predicted"/>
<sequence length="49" mass="5622">MSRLVLLQSYLLARTVSTEMKSRYDSGLRHPAFKDNFLQVMVFQDVSAA</sequence>
<protein>
    <submittedName>
        <fullName evidence="1">Uncharacterized protein</fullName>
    </submittedName>
</protein>
<name>A0ABT6GH25_9PROT</name>
<keyword evidence="2" id="KW-1185">Reference proteome</keyword>
<evidence type="ECO:0000313" key="1">
    <source>
        <dbReference type="EMBL" id="MDG4721389.1"/>
    </source>
</evidence>
<reference evidence="1 2" key="1">
    <citation type="submission" date="2023-03" db="EMBL/GenBank/DDBJ databases">
        <title>Strain FZY0004 represents a novel species in the genus Thalassospira isolated from seawater.</title>
        <authorList>
            <person name="Fu Z.-Y."/>
        </authorList>
    </citation>
    <scope>NUCLEOTIDE SEQUENCE [LARGE SCALE GENOMIC DNA]</scope>
    <source>
        <strain evidence="1 2">FZY0004</strain>
    </source>
</reference>